<dbReference type="InterPro" id="IPR050268">
    <property type="entry name" value="NADH-dep_flavin_reductase"/>
</dbReference>
<dbReference type="Pfam" id="PF01613">
    <property type="entry name" value="Flavin_Reduct"/>
    <property type="match status" value="1"/>
</dbReference>
<keyword evidence="5" id="KW-1185">Reference proteome</keyword>
<evidence type="ECO:0000256" key="2">
    <source>
        <dbReference type="SAM" id="MobiDB-lite"/>
    </source>
</evidence>
<dbReference type="InterPro" id="IPR002563">
    <property type="entry name" value="Flavin_Rdtase-like_dom"/>
</dbReference>
<evidence type="ECO:0000313" key="5">
    <source>
        <dbReference type="Proteomes" id="UP000008181"/>
    </source>
</evidence>
<dbReference type="STRING" id="578455.G2QXU3"/>
<feature type="compositionally biased region" description="Low complexity" evidence="2">
    <location>
        <begin position="52"/>
        <end position="66"/>
    </location>
</feature>
<dbReference type="PANTHER" id="PTHR30466:SF1">
    <property type="entry name" value="FMN REDUCTASE (NADH) RUTF"/>
    <property type="match status" value="1"/>
</dbReference>
<evidence type="ECO:0000259" key="3">
    <source>
        <dbReference type="SMART" id="SM00903"/>
    </source>
</evidence>
<evidence type="ECO:0000313" key="4">
    <source>
        <dbReference type="EMBL" id="AEO63211.1"/>
    </source>
</evidence>
<dbReference type="EMBL" id="CP003009">
    <property type="protein sequence ID" value="AEO63211.1"/>
    <property type="molecule type" value="Genomic_DNA"/>
</dbReference>
<evidence type="ECO:0000256" key="1">
    <source>
        <dbReference type="ARBA" id="ARBA00023002"/>
    </source>
</evidence>
<dbReference type="HOGENOM" id="CLU_070401_0_0_1"/>
<dbReference type="InterPro" id="IPR012349">
    <property type="entry name" value="Split_barrel_FMN-bd"/>
</dbReference>
<proteinExistence type="predicted"/>
<dbReference type="GeneID" id="11515539"/>
<sequence length="302" mass="31821">MLTHQSAGTDSFRLPNRPFHTTTHLFLPKQPDRHRRPRTFTLTPPQPPSTKPFPTSSSSPATTSSTPPSPPPTTTTLTEHFLTAMRLLTHPATVCTATDPRTTPPTPRAMTMSSLTSLTLAPPGAPPVVTFNIAVPSRTFDALAASGRFNVHVLRGDAAGARVADWLARGSEGGREVFERLVAAGGDGGGGGGGCPGGVEVDFGEGDGGQAGEPPVLKGDGVLCVLRCRLLRGDGAAGEGWVRVRDHVIVLGEVLEVVGGVSKDGSETGERFALAYADRRYRQLGNCITPVEKEEEETVIDE</sequence>
<dbReference type="SUPFAM" id="SSF50475">
    <property type="entry name" value="FMN-binding split barrel"/>
    <property type="match status" value="1"/>
</dbReference>
<dbReference type="RefSeq" id="XP_003649547.1">
    <property type="nucleotide sequence ID" value="XM_003649499.1"/>
</dbReference>
<accession>G2QXU3</accession>
<gene>
    <name evidence="4" type="ORF">THITE_2108135</name>
</gene>
<name>G2QXU3_THETT</name>
<dbReference type="KEGG" id="ttt:THITE_2108135"/>
<feature type="domain" description="Flavin reductase like" evidence="3">
    <location>
        <begin position="85"/>
        <end position="283"/>
    </location>
</feature>
<dbReference type="Gene3D" id="2.30.110.10">
    <property type="entry name" value="Electron Transport, Fmn-binding Protein, Chain A"/>
    <property type="match status" value="1"/>
</dbReference>
<dbReference type="OrthoDB" id="2015405at2759"/>
<dbReference type="GO" id="GO:0042602">
    <property type="term" value="F:riboflavin reductase (NADPH) activity"/>
    <property type="evidence" value="ECO:0007669"/>
    <property type="project" value="TreeGrafter"/>
</dbReference>
<dbReference type="PANTHER" id="PTHR30466">
    <property type="entry name" value="FLAVIN REDUCTASE"/>
    <property type="match status" value="1"/>
</dbReference>
<keyword evidence="1" id="KW-0560">Oxidoreductase</keyword>
<dbReference type="SMART" id="SM00903">
    <property type="entry name" value="Flavin_Reduct"/>
    <property type="match status" value="1"/>
</dbReference>
<dbReference type="Proteomes" id="UP000008181">
    <property type="component" value="Chromosome 1"/>
</dbReference>
<protein>
    <recommendedName>
        <fullName evidence="3">Flavin reductase like domain-containing protein</fullName>
    </recommendedName>
</protein>
<feature type="region of interest" description="Disordered" evidence="2">
    <location>
        <begin position="1"/>
        <end position="75"/>
    </location>
</feature>
<reference evidence="4 5" key="1">
    <citation type="journal article" date="2011" name="Nat. Biotechnol.">
        <title>Comparative genomic analysis of the thermophilic biomass-degrading fungi Myceliophthora thermophila and Thielavia terrestris.</title>
        <authorList>
            <person name="Berka R.M."/>
            <person name="Grigoriev I.V."/>
            <person name="Otillar R."/>
            <person name="Salamov A."/>
            <person name="Grimwood J."/>
            <person name="Reid I."/>
            <person name="Ishmael N."/>
            <person name="John T."/>
            <person name="Darmond C."/>
            <person name="Moisan M.-C."/>
            <person name="Henrissat B."/>
            <person name="Coutinho P.M."/>
            <person name="Lombard V."/>
            <person name="Natvig D.O."/>
            <person name="Lindquist E."/>
            <person name="Schmutz J."/>
            <person name="Lucas S."/>
            <person name="Harris P."/>
            <person name="Powlowski J."/>
            <person name="Bellemare A."/>
            <person name="Taylor D."/>
            <person name="Butler G."/>
            <person name="de Vries R.P."/>
            <person name="Allijn I.E."/>
            <person name="van den Brink J."/>
            <person name="Ushinsky S."/>
            <person name="Storms R."/>
            <person name="Powell A.J."/>
            <person name="Paulsen I.T."/>
            <person name="Elbourne L.D.H."/>
            <person name="Baker S.E."/>
            <person name="Magnuson J."/>
            <person name="LaBoissiere S."/>
            <person name="Clutterbuck A.J."/>
            <person name="Martinez D."/>
            <person name="Wogulis M."/>
            <person name="de Leon A.L."/>
            <person name="Rey M.W."/>
            <person name="Tsang A."/>
        </authorList>
    </citation>
    <scope>NUCLEOTIDE SEQUENCE [LARGE SCALE GENOMIC DNA]</scope>
    <source>
        <strain evidence="5">ATCC 38088 / NRRL 8126</strain>
    </source>
</reference>
<dbReference type="eggNOG" id="ENOG502SB89">
    <property type="taxonomic scope" value="Eukaryota"/>
</dbReference>
<dbReference type="GO" id="GO:0010181">
    <property type="term" value="F:FMN binding"/>
    <property type="evidence" value="ECO:0007669"/>
    <property type="project" value="InterPro"/>
</dbReference>
<dbReference type="AlphaFoldDB" id="G2QXU3"/>
<organism evidence="4 5">
    <name type="scientific">Thermothielavioides terrestris (strain ATCC 38088 / NRRL 8126)</name>
    <name type="common">Thielavia terrestris</name>
    <dbReference type="NCBI Taxonomy" id="578455"/>
    <lineage>
        <taxon>Eukaryota</taxon>
        <taxon>Fungi</taxon>
        <taxon>Dikarya</taxon>
        <taxon>Ascomycota</taxon>
        <taxon>Pezizomycotina</taxon>
        <taxon>Sordariomycetes</taxon>
        <taxon>Sordariomycetidae</taxon>
        <taxon>Sordariales</taxon>
        <taxon>Chaetomiaceae</taxon>
        <taxon>Thermothielavioides</taxon>
        <taxon>Thermothielavioides terrestris</taxon>
    </lineage>
</organism>